<comment type="caution">
    <text evidence="1">The sequence shown here is derived from an EMBL/GenBank/DDBJ whole genome shotgun (WGS) entry which is preliminary data.</text>
</comment>
<dbReference type="EMBL" id="CAJNRD030001117">
    <property type="protein sequence ID" value="CAG5076564.1"/>
    <property type="molecule type" value="Genomic_DNA"/>
</dbReference>
<accession>A0A8J2H5K3</accession>
<name>A0A8J2H5K3_COTCN</name>
<reference evidence="1" key="1">
    <citation type="submission" date="2021-04" db="EMBL/GenBank/DDBJ databases">
        <authorList>
            <person name="Chebbi M.A.C M."/>
        </authorList>
    </citation>
    <scope>NUCLEOTIDE SEQUENCE</scope>
</reference>
<proteinExistence type="predicted"/>
<evidence type="ECO:0000313" key="2">
    <source>
        <dbReference type="Proteomes" id="UP000786811"/>
    </source>
</evidence>
<protein>
    <submittedName>
        <fullName evidence="1">Uncharacterized protein</fullName>
    </submittedName>
</protein>
<dbReference type="AlphaFoldDB" id="A0A8J2H5K3"/>
<dbReference type="Proteomes" id="UP000786811">
    <property type="component" value="Unassembled WGS sequence"/>
</dbReference>
<evidence type="ECO:0000313" key="1">
    <source>
        <dbReference type="EMBL" id="CAG5076564.1"/>
    </source>
</evidence>
<keyword evidence="2" id="KW-1185">Reference proteome</keyword>
<gene>
    <name evidence="1" type="ORF">HICCMSTLAB_LOCUS2220</name>
</gene>
<sequence>MAAPGRPSDSRAPPILPVSDRVSAIIPRDFLNSCHFQAGFFFKKMINKYRGGDIITFLSNSGVDVCVGGCGHCHFEDVQPCPIAS</sequence>
<organism evidence="1 2">
    <name type="scientific">Cotesia congregata</name>
    <name type="common">Parasitoid wasp</name>
    <name type="synonym">Apanteles congregatus</name>
    <dbReference type="NCBI Taxonomy" id="51543"/>
    <lineage>
        <taxon>Eukaryota</taxon>
        <taxon>Metazoa</taxon>
        <taxon>Ecdysozoa</taxon>
        <taxon>Arthropoda</taxon>
        <taxon>Hexapoda</taxon>
        <taxon>Insecta</taxon>
        <taxon>Pterygota</taxon>
        <taxon>Neoptera</taxon>
        <taxon>Endopterygota</taxon>
        <taxon>Hymenoptera</taxon>
        <taxon>Apocrita</taxon>
        <taxon>Ichneumonoidea</taxon>
        <taxon>Braconidae</taxon>
        <taxon>Microgastrinae</taxon>
        <taxon>Cotesia</taxon>
    </lineage>
</organism>